<feature type="chain" id="PRO_5017326327" description="CCHC-type domain-containing protein" evidence="4">
    <location>
        <begin position="19"/>
        <end position="281"/>
    </location>
</feature>
<evidence type="ECO:0000256" key="2">
    <source>
        <dbReference type="SAM" id="Coils"/>
    </source>
</evidence>
<dbReference type="InterPro" id="IPR036875">
    <property type="entry name" value="Znf_CCHC_sf"/>
</dbReference>
<accession>A0A388LZU5</accession>
<keyword evidence="1" id="KW-0479">Metal-binding</keyword>
<feature type="coiled-coil region" evidence="2">
    <location>
        <begin position="239"/>
        <end position="269"/>
    </location>
</feature>
<feature type="region of interest" description="Disordered" evidence="3">
    <location>
        <begin position="143"/>
        <end position="173"/>
    </location>
</feature>
<keyword evidence="1" id="KW-0863">Zinc-finger</keyword>
<feature type="domain" description="CCHC-type" evidence="5">
    <location>
        <begin position="59"/>
        <end position="73"/>
    </location>
</feature>
<dbReference type="InterPro" id="IPR001878">
    <property type="entry name" value="Znf_CCHC"/>
</dbReference>
<evidence type="ECO:0000256" key="1">
    <source>
        <dbReference type="PROSITE-ProRule" id="PRU00047"/>
    </source>
</evidence>
<dbReference type="Proteomes" id="UP000265515">
    <property type="component" value="Unassembled WGS sequence"/>
</dbReference>
<dbReference type="GO" id="GO:0003676">
    <property type="term" value="F:nucleic acid binding"/>
    <property type="evidence" value="ECO:0007669"/>
    <property type="project" value="InterPro"/>
</dbReference>
<keyword evidence="1" id="KW-0862">Zinc</keyword>
<evidence type="ECO:0000313" key="6">
    <source>
        <dbReference type="EMBL" id="GBG87844.1"/>
    </source>
</evidence>
<dbReference type="Pfam" id="PF00098">
    <property type="entry name" value="zf-CCHC"/>
    <property type="match status" value="1"/>
</dbReference>
<dbReference type="PROSITE" id="PS50158">
    <property type="entry name" value="ZF_CCHC"/>
    <property type="match status" value="1"/>
</dbReference>
<dbReference type="EMBL" id="BFEA01000635">
    <property type="protein sequence ID" value="GBG87844.1"/>
    <property type="molecule type" value="Genomic_DNA"/>
</dbReference>
<keyword evidence="4" id="KW-0732">Signal</keyword>
<comment type="caution">
    <text evidence="6">The sequence shown here is derived from an EMBL/GenBank/DDBJ whole genome shotgun (WGS) entry which is preliminary data.</text>
</comment>
<dbReference type="SMART" id="SM00343">
    <property type="entry name" value="ZnF_C2HC"/>
    <property type="match status" value="1"/>
</dbReference>
<organism evidence="6 7">
    <name type="scientific">Chara braunii</name>
    <name type="common">Braun's stonewort</name>
    <dbReference type="NCBI Taxonomy" id="69332"/>
    <lineage>
        <taxon>Eukaryota</taxon>
        <taxon>Viridiplantae</taxon>
        <taxon>Streptophyta</taxon>
        <taxon>Charophyceae</taxon>
        <taxon>Charales</taxon>
        <taxon>Characeae</taxon>
        <taxon>Chara</taxon>
    </lineage>
</organism>
<evidence type="ECO:0000256" key="3">
    <source>
        <dbReference type="SAM" id="MobiDB-lite"/>
    </source>
</evidence>
<reference evidence="6 7" key="1">
    <citation type="journal article" date="2018" name="Cell">
        <title>The Chara Genome: Secondary Complexity and Implications for Plant Terrestrialization.</title>
        <authorList>
            <person name="Nishiyama T."/>
            <person name="Sakayama H."/>
            <person name="Vries J.D."/>
            <person name="Buschmann H."/>
            <person name="Saint-Marcoux D."/>
            <person name="Ullrich K.K."/>
            <person name="Haas F.B."/>
            <person name="Vanderstraeten L."/>
            <person name="Becker D."/>
            <person name="Lang D."/>
            <person name="Vosolsobe S."/>
            <person name="Rombauts S."/>
            <person name="Wilhelmsson P.K.I."/>
            <person name="Janitza P."/>
            <person name="Kern R."/>
            <person name="Heyl A."/>
            <person name="Rumpler F."/>
            <person name="Villalobos L.I.A.C."/>
            <person name="Clay J.M."/>
            <person name="Skokan R."/>
            <person name="Toyoda A."/>
            <person name="Suzuki Y."/>
            <person name="Kagoshima H."/>
            <person name="Schijlen E."/>
            <person name="Tajeshwar N."/>
            <person name="Catarino B."/>
            <person name="Hetherington A.J."/>
            <person name="Saltykova A."/>
            <person name="Bonnot C."/>
            <person name="Breuninger H."/>
            <person name="Symeonidi A."/>
            <person name="Radhakrishnan G.V."/>
            <person name="Van Nieuwerburgh F."/>
            <person name="Deforce D."/>
            <person name="Chang C."/>
            <person name="Karol K.G."/>
            <person name="Hedrich R."/>
            <person name="Ulvskov P."/>
            <person name="Glockner G."/>
            <person name="Delwiche C.F."/>
            <person name="Petrasek J."/>
            <person name="Van de Peer Y."/>
            <person name="Friml J."/>
            <person name="Beilby M."/>
            <person name="Dolan L."/>
            <person name="Kohara Y."/>
            <person name="Sugano S."/>
            <person name="Fujiyama A."/>
            <person name="Delaux P.-M."/>
            <person name="Quint M."/>
            <person name="TheiBen G."/>
            <person name="Hagemann M."/>
            <person name="Harholt J."/>
            <person name="Dunand C."/>
            <person name="Zachgo S."/>
            <person name="Langdale J."/>
            <person name="Maumus F."/>
            <person name="Straeten D.V.D."/>
            <person name="Gould S.B."/>
            <person name="Rensing S.A."/>
        </authorList>
    </citation>
    <scope>NUCLEOTIDE SEQUENCE [LARGE SCALE GENOMIC DNA]</scope>
    <source>
        <strain evidence="6 7">S276</strain>
    </source>
</reference>
<protein>
    <recommendedName>
        <fullName evidence="5">CCHC-type domain-containing protein</fullName>
    </recommendedName>
</protein>
<dbReference type="Gene3D" id="4.10.60.10">
    <property type="entry name" value="Zinc finger, CCHC-type"/>
    <property type="match status" value="1"/>
</dbReference>
<dbReference type="Gramene" id="GBG87844">
    <property type="protein sequence ID" value="GBG87844"/>
    <property type="gene ID" value="CBR_g46000"/>
</dbReference>
<keyword evidence="2" id="KW-0175">Coiled coil</keyword>
<dbReference type="GO" id="GO:0008270">
    <property type="term" value="F:zinc ion binding"/>
    <property type="evidence" value="ECO:0007669"/>
    <property type="project" value="UniProtKB-KW"/>
</dbReference>
<keyword evidence="7" id="KW-1185">Reference proteome</keyword>
<name>A0A388LZU5_CHABU</name>
<sequence>MVLPLLPLLTLDFDVVTGLPFAATHLFTRSNIRRDYTTIVWLRLLASNFPASSSIVRTCYNCGDPGHFARWCPHPVNGNGRSNAIVPQPLLTLPSTSTATASNALTTSQFRNNCWYEAKQQLILLENTVAEIKLLYDADVEREKASKEEEARKKREAEELERREHDRKEREDMHRKMMEDMNMKWEKMCEKMNSSNNAMKGVSEIDSLRSEIARLKTIVDSSACSPSTAKATAEGGVVVRQLLREQDALKKKVEESAASQRRLESLESEMALMYTMRDEAL</sequence>
<evidence type="ECO:0000256" key="4">
    <source>
        <dbReference type="SAM" id="SignalP"/>
    </source>
</evidence>
<dbReference type="SUPFAM" id="SSF57756">
    <property type="entry name" value="Retrovirus zinc finger-like domains"/>
    <property type="match status" value="1"/>
</dbReference>
<evidence type="ECO:0000313" key="7">
    <source>
        <dbReference type="Proteomes" id="UP000265515"/>
    </source>
</evidence>
<gene>
    <name evidence="6" type="ORF">CBR_g46000</name>
</gene>
<evidence type="ECO:0000259" key="5">
    <source>
        <dbReference type="PROSITE" id="PS50158"/>
    </source>
</evidence>
<feature type="signal peptide" evidence="4">
    <location>
        <begin position="1"/>
        <end position="18"/>
    </location>
</feature>
<dbReference type="AlphaFoldDB" id="A0A388LZU5"/>
<proteinExistence type="predicted"/>